<evidence type="ECO:0000313" key="3">
    <source>
        <dbReference type="EMBL" id="QCD65019.1"/>
    </source>
</evidence>
<dbReference type="AlphaFoldDB" id="A0A4D6KDM9"/>
<dbReference type="GeneID" id="42178263"/>
<proteinExistence type="predicted"/>
<dbReference type="InterPro" id="IPR013766">
    <property type="entry name" value="Thioredoxin_domain"/>
</dbReference>
<organism evidence="3 4">
    <name type="scientific">Halomicrobium mukohataei</name>
    <dbReference type="NCBI Taxonomy" id="57705"/>
    <lineage>
        <taxon>Archaea</taxon>
        <taxon>Methanobacteriati</taxon>
        <taxon>Methanobacteriota</taxon>
        <taxon>Stenosarchaea group</taxon>
        <taxon>Halobacteria</taxon>
        <taxon>Halobacteriales</taxon>
        <taxon>Haloarculaceae</taxon>
        <taxon>Halomicrobium</taxon>
    </lineage>
</organism>
<evidence type="ECO:0000256" key="1">
    <source>
        <dbReference type="SAM" id="MobiDB-lite"/>
    </source>
</evidence>
<dbReference type="RefSeq" id="WP_012807866.1">
    <property type="nucleotide sequence ID" value="NZ_CP039375.1"/>
</dbReference>
<reference evidence="3 4" key="1">
    <citation type="submission" date="2019-04" db="EMBL/GenBank/DDBJ databases">
        <title>Complete genome sequence of Arthrobacter sp. ZXY-2 associated with effective atrazine degradation and salt adaptation.</title>
        <authorList>
            <person name="Zhao X."/>
        </authorList>
    </citation>
    <scope>NUCLEOTIDE SEQUENCE [LARGE SCALE GENOMIC DNA]</scope>
    <source>
        <strain evidence="4">ZP60</strain>
    </source>
</reference>
<dbReference type="InterPro" id="IPR036249">
    <property type="entry name" value="Thioredoxin-like_sf"/>
</dbReference>
<dbReference type="Proteomes" id="UP000297053">
    <property type="component" value="Chromosome"/>
</dbReference>
<dbReference type="Pfam" id="PF00578">
    <property type="entry name" value="AhpC-TSA"/>
    <property type="match status" value="1"/>
</dbReference>
<dbReference type="CDD" id="cd02971">
    <property type="entry name" value="PRX_family"/>
    <property type="match status" value="1"/>
</dbReference>
<dbReference type="GO" id="GO:0016491">
    <property type="term" value="F:oxidoreductase activity"/>
    <property type="evidence" value="ECO:0007669"/>
    <property type="project" value="InterPro"/>
</dbReference>
<name>A0A4D6KDM9_9EURY</name>
<sequence>MGGQQFVTEFSLPGVVDGGIERVNVGSWIGDSIVVLVFYPSDFGPRSGQSAALLRAVDELTGETDARAVGIAPESVYSHRRFAAEADVDVALASDADGSVTEAYGVASTGEAGQVVTERSLFVVDYRGVVVHEWVASDTGAMPEFERLRTRLRSITPDGSARGCYRTGYARYREGRRYLSSGLEHCEAGDWGLAASAFDEASEEFGDATNRFTKGQGLADGDDINENNSRGRVVATKYWEAAEWLAGFATAASKDNVEAREENREAAEQALREVRDVTLPEPDAASKTATGKHHA</sequence>
<accession>A0A4D6KDM9</accession>
<dbReference type="GO" id="GO:0016209">
    <property type="term" value="F:antioxidant activity"/>
    <property type="evidence" value="ECO:0007669"/>
    <property type="project" value="InterPro"/>
</dbReference>
<evidence type="ECO:0000259" key="2">
    <source>
        <dbReference type="PROSITE" id="PS51352"/>
    </source>
</evidence>
<feature type="compositionally biased region" description="Basic and acidic residues" evidence="1">
    <location>
        <begin position="256"/>
        <end position="278"/>
    </location>
</feature>
<reference evidence="3 4" key="2">
    <citation type="submission" date="2019-04" db="EMBL/GenBank/DDBJ databases">
        <authorList>
            <person name="Yang S."/>
            <person name="Wei W."/>
        </authorList>
    </citation>
    <scope>NUCLEOTIDE SEQUENCE [LARGE SCALE GENOMIC DNA]</scope>
    <source>
        <strain evidence="4">ZP60</strain>
    </source>
</reference>
<dbReference type="SUPFAM" id="SSF52833">
    <property type="entry name" value="Thioredoxin-like"/>
    <property type="match status" value="1"/>
</dbReference>
<dbReference type="KEGG" id="halz:E5139_04965"/>
<dbReference type="EMBL" id="CP039375">
    <property type="protein sequence ID" value="QCD65019.1"/>
    <property type="molecule type" value="Genomic_DNA"/>
</dbReference>
<dbReference type="OMA" id="ADHYGRG"/>
<dbReference type="InterPro" id="IPR000866">
    <property type="entry name" value="AhpC/TSA"/>
</dbReference>
<gene>
    <name evidence="3" type="ORF">E5139_04965</name>
</gene>
<dbReference type="Gene3D" id="3.40.30.10">
    <property type="entry name" value="Glutaredoxin"/>
    <property type="match status" value="1"/>
</dbReference>
<dbReference type="PROSITE" id="PS51352">
    <property type="entry name" value="THIOREDOXIN_2"/>
    <property type="match status" value="1"/>
</dbReference>
<protein>
    <submittedName>
        <fullName evidence="3">Redoxin domain-containing protein</fullName>
    </submittedName>
</protein>
<feature type="domain" description="Thioredoxin" evidence="2">
    <location>
        <begin position="1"/>
        <end position="157"/>
    </location>
</feature>
<feature type="region of interest" description="Disordered" evidence="1">
    <location>
        <begin position="256"/>
        <end position="295"/>
    </location>
</feature>
<evidence type="ECO:0000313" key="4">
    <source>
        <dbReference type="Proteomes" id="UP000297053"/>
    </source>
</evidence>